<dbReference type="GeneID" id="107073404"/>
<dbReference type="PANTHER" id="PTHR47331:SF5">
    <property type="entry name" value="RIBONUCLEASE H"/>
    <property type="match status" value="1"/>
</dbReference>
<protein>
    <submittedName>
        <fullName evidence="2">Uncharacterized protein LOC107073404</fullName>
    </submittedName>
</protein>
<accession>A0ABM1JAP1</accession>
<dbReference type="InterPro" id="IPR008042">
    <property type="entry name" value="Retrotrans_Pao"/>
</dbReference>
<dbReference type="SUPFAM" id="SSF56672">
    <property type="entry name" value="DNA/RNA polymerases"/>
    <property type="match status" value="1"/>
</dbReference>
<dbReference type="InterPro" id="IPR043128">
    <property type="entry name" value="Rev_trsase/Diguanyl_cyclase"/>
</dbReference>
<dbReference type="PANTHER" id="PTHR47331">
    <property type="entry name" value="PHD-TYPE DOMAIN-CONTAINING PROTEIN"/>
    <property type="match status" value="1"/>
</dbReference>
<sequence length="780" mass="89155">MVNKFSAYCPPDHCYYIYNYIHTLNNLQLADPEFYKSDQIDLLLSASAHALIIQDQVLKLGINMPIASKSSLGWLLSGPVSSNTDNNKTGTVTSLHITEVVPLNELVKQFWEVEEIPNPSEYLTNEEKGCKKIFKDTHFATNSGRLSVKLPFKASTDSLHAESRKSYQLAKNMLLRMETRFNSNVKLKSSYSSFLKKYLDLNHMSLVSSDTSVPRLYLPHHGVIKEASTTTKLRVVINGSATVGKSTSLNAVLHAGQNLLPNIFDLLLKWRNYRFVFITDIQKMFRQILIHPSDRPYQSILWRENPQDEVSIHELNTVNYGLVSAPFLASRTLKQLAENYKSKFPLGASILENKVYVDDFISEVHSCKEAKQKIYQLIGITQREYKNEEQLILLTSETYTSILGLVWKPNIDSFFFKIETAPQNIKWTKLSMLSQLAKFFDPLGWLSPTIIRAKILMQATWLLKISWDDPLPLKIADDWIRWLDGTKLLGKINISRRNHFSPDIEKLELHGFADASKEAYAAVLYLRIIVKNQVHIQLLTSKTKVAPIKILNIPRLELCAACLLADLDLMEKSPEDLQPLVIHTTQAEPVKASWELYYRYSDWNKVLKVTACCIRFVFKLMQKSQRFQPGFVINNLQYFDFTDTINANYKHLTMSEINNARNYWIFTHQNLHFENEIKALKKSESVSKNSSLVKLNPFLKNDILRVGGRIGQAELIDDSKHPLILGPNDHLTNIIVSIGSKPPLNIQAANLQAILKIILQLNRCLGTIAQTHLLKHSLLF</sequence>
<dbReference type="Gene3D" id="3.30.70.270">
    <property type="match status" value="1"/>
</dbReference>
<evidence type="ECO:0000313" key="2">
    <source>
        <dbReference type="RefSeq" id="XP_015189529.1"/>
    </source>
</evidence>
<dbReference type="Proteomes" id="UP000694924">
    <property type="component" value="Unplaced"/>
</dbReference>
<dbReference type="Pfam" id="PF05380">
    <property type="entry name" value="Peptidase_A17"/>
    <property type="match status" value="1"/>
</dbReference>
<reference evidence="2" key="1">
    <citation type="submission" date="2025-08" db="UniProtKB">
        <authorList>
            <consortium name="RefSeq"/>
        </authorList>
    </citation>
    <scope>IDENTIFICATION</scope>
    <source>
        <tissue evidence="2">Whole body</tissue>
    </source>
</reference>
<dbReference type="Gene3D" id="3.10.10.10">
    <property type="entry name" value="HIV Type 1 Reverse Transcriptase, subunit A, domain 1"/>
    <property type="match status" value="1"/>
</dbReference>
<proteinExistence type="predicted"/>
<dbReference type="RefSeq" id="XP_015189529.1">
    <property type="nucleotide sequence ID" value="XM_015334043.1"/>
</dbReference>
<name>A0ABM1JAP1_POLDO</name>
<gene>
    <name evidence="2" type="primary">LOC107073404</name>
</gene>
<organism evidence="1 2">
    <name type="scientific">Polistes dominula</name>
    <name type="common">European paper wasp</name>
    <name type="synonym">Vespa dominula</name>
    <dbReference type="NCBI Taxonomy" id="743375"/>
    <lineage>
        <taxon>Eukaryota</taxon>
        <taxon>Metazoa</taxon>
        <taxon>Ecdysozoa</taxon>
        <taxon>Arthropoda</taxon>
        <taxon>Hexapoda</taxon>
        <taxon>Insecta</taxon>
        <taxon>Pterygota</taxon>
        <taxon>Neoptera</taxon>
        <taxon>Endopterygota</taxon>
        <taxon>Hymenoptera</taxon>
        <taxon>Apocrita</taxon>
        <taxon>Aculeata</taxon>
        <taxon>Vespoidea</taxon>
        <taxon>Vespidae</taxon>
        <taxon>Polistinae</taxon>
        <taxon>Polistini</taxon>
        <taxon>Polistes</taxon>
    </lineage>
</organism>
<dbReference type="InterPro" id="IPR043502">
    <property type="entry name" value="DNA/RNA_pol_sf"/>
</dbReference>
<keyword evidence="1" id="KW-1185">Reference proteome</keyword>
<evidence type="ECO:0000313" key="1">
    <source>
        <dbReference type="Proteomes" id="UP000694924"/>
    </source>
</evidence>